<gene>
    <name evidence="2" type="ORF">PGT21_017960</name>
</gene>
<feature type="compositionally biased region" description="Basic residues" evidence="1">
    <location>
        <begin position="1"/>
        <end position="11"/>
    </location>
</feature>
<proteinExistence type="predicted"/>
<name>A0A5B0LXN2_PUCGR</name>
<dbReference type="EMBL" id="VSWC01000183">
    <property type="protein sequence ID" value="KAA1069242.1"/>
    <property type="molecule type" value="Genomic_DNA"/>
</dbReference>
<feature type="region of interest" description="Disordered" evidence="1">
    <location>
        <begin position="1"/>
        <end position="22"/>
    </location>
</feature>
<evidence type="ECO:0000256" key="1">
    <source>
        <dbReference type="SAM" id="MobiDB-lite"/>
    </source>
</evidence>
<accession>A0A5B0LXN2</accession>
<dbReference type="AlphaFoldDB" id="A0A5B0LXN2"/>
<organism evidence="2 3">
    <name type="scientific">Puccinia graminis f. sp. tritici</name>
    <dbReference type="NCBI Taxonomy" id="56615"/>
    <lineage>
        <taxon>Eukaryota</taxon>
        <taxon>Fungi</taxon>
        <taxon>Dikarya</taxon>
        <taxon>Basidiomycota</taxon>
        <taxon>Pucciniomycotina</taxon>
        <taxon>Pucciniomycetes</taxon>
        <taxon>Pucciniales</taxon>
        <taxon>Pucciniaceae</taxon>
        <taxon>Puccinia</taxon>
    </lineage>
</organism>
<dbReference type="OrthoDB" id="2503796at2759"/>
<reference evidence="2 3" key="1">
    <citation type="submission" date="2019-05" db="EMBL/GenBank/DDBJ databases">
        <title>Emergence of the Ug99 lineage of the wheat stem rust pathogen through somatic hybridization.</title>
        <authorList>
            <person name="Li F."/>
            <person name="Upadhyaya N.M."/>
            <person name="Sperschneider J."/>
            <person name="Matny O."/>
            <person name="Nguyen-Phuc H."/>
            <person name="Mago R."/>
            <person name="Raley C."/>
            <person name="Miller M.E."/>
            <person name="Silverstein K.A.T."/>
            <person name="Henningsen E."/>
            <person name="Hirsch C.D."/>
            <person name="Visser B."/>
            <person name="Pretorius Z.A."/>
            <person name="Steffenson B.J."/>
            <person name="Schwessinger B."/>
            <person name="Dodds P.N."/>
            <person name="Figueroa M."/>
        </authorList>
    </citation>
    <scope>NUCLEOTIDE SEQUENCE [LARGE SCALE GENOMIC DNA]</scope>
    <source>
        <strain evidence="2">21-0</strain>
    </source>
</reference>
<evidence type="ECO:0000313" key="2">
    <source>
        <dbReference type="EMBL" id="KAA1069242.1"/>
    </source>
</evidence>
<evidence type="ECO:0000313" key="3">
    <source>
        <dbReference type="Proteomes" id="UP000324748"/>
    </source>
</evidence>
<protein>
    <submittedName>
        <fullName evidence="2">Uncharacterized protein</fullName>
    </submittedName>
</protein>
<comment type="caution">
    <text evidence="2">The sequence shown here is derived from an EMBL/GenBank/DDBJ whole genome shotgun (WGS) entry which is preliminary data.</text>
</comment>
<sequence>MLALHRPKTHKPSSPPNQSQGQLFQPLTNAEELEQAWKVSTNTVGSSYNLYKVTELSDQKDKFGRCSTKINQPMSDSSCGNLNKQAAICLGKQQEGSKTCNLASVGITGTGDIDPKEVPQLCAVWCAEATCPFYTLVDASHKAILHPAVLKHLPTRKAVSKDIHLLYSAIQDSYRTILKEQQVIYQLAEDQPDNIKLKAMPLEFILLTSETTWAAQRVQQNHQYIHNQHQECLLQPPQRQPKATTLNQPPLILHLHENHNSKKSYVKLNLIRS</sequence>
<keyword evidence="3" id="KW-1185">Reference proteome</keyword>
<dbReference type="Proteomes" id="UP000324748">
    <property type="component" value="Unassembled WGS sequence"/>
</dbReference>